<dbReference type="EMBL" id="HACA01025043">
    <property type="protein sequence ID" value="CDW42404.1"/>
    <property type="molecule type" value="Transcribed_RNA"/>
</dbReference>
<name>A0A0K2UVZ3_LEPSM</name>
<organism evidence="1">
    <name type="scientific">Lepeophtheirus salmonis</name>
    <name type="common">Salmon louse</name>
    <name type="synonym">Caligus salmonis</name>
    <dbReference type="NCBI Taxonomy" id="72036"/>
    <lineage>
        <taxon>Eukaryota</taxon>
        <taxon>Metazoa</taxon>
        <taxon>Ecdysozoa</taxon>
        <taxon>Arthropoda</taxon>
        <taxon>Crustacea</taxon>
        <taxon>Multicrustacea</taxon>
        <taxon>Hexanauplia</taxon>
        <taxon>Copepoda</taxon>
        <taxon>Siphonostomatoida</taxon>
        <taxon>Caligidae</taxon>
        <taxon>Lepeophtheirus</taxon>
    </lineage>
</organism>
<protein>
    <submittedName>
        <fullName evidence="1">Uncharacterized protein</fullName>
    </submittedName>
</protein>
<accession>A0A0K2UVZ3</accession>
<dbReference type="AlphaFoldDB" id="A0A0K2UVZ3"/>
<reference evidence="1" key="1">
    <citation type="submission" date="2014-05" db="EMBL/GenBank/DDBJ databases">
        <authorList>
            <person name="Chronopoulou M."/>
        </authorList>
    </citation>
    <scope>NUCLEOTIDE SEQUENCE</scope>
    <source>
        <tissue evidence="1">Whole organism</tissue>
    </source>
</reference>
<sequence>MDLILEFIIHLLDERPNFSKSSVSYLLSMFLIFKMNCSSYLVFIPLI</sequence>
<proteinExistence type="predicted"/>
<evidence type="ECO:0000313" key="1">
    <source>
        <dbReference type="EMBL" id="CDW42404.1"/>
    </source>
</evidence>